<protein>
    <submittedName>
        <fullName evidence="2">Uncharacterized protein</fullName>
    </submittedName>
</protein>
<evidence type="ECO:0000256" key="1">
    <source>
        <dbReference type="SAM" id="MobiDB-lite"/>
    </source>
</evidence>
<dbReference type="RefSeq" id="WP_182842520.1">
    <property type="nucleotide sequence ID" value="NZ_JACJIA010000002.1"/>
</dbReference>
<proteinExistence type="predicted"/>
<sequence>MRDAAQAELPDPSPRPPARPVAEVAERLRAVPSVLDGDALLDASGPPDWAGLAAEHRRAPFGRVQRRVLVARTDCPEAFVTELLTPWDSGVANRLVVRRAPAPRWAIRAAAERIGEMRPSFLRAELSQRNVEEMILGTPHLNLLVRAVDGYDHNHRPQVRAFWECAGVLLWSRLGTDRSAWLAASASLPGHPWTFDHLVRVARRRPAVPADRADLRVLAQAPDAVLTGAVAGLPDRTLGAMADPARSLRARDALTAMIVDRLAESGVPPRELFARWVYGSQCEPATRVWAHGLYSSLDSSNRSAAVYNVPLRRLLAARFPARRPTDLIAALRSCPDAIRAEALLTAACGEQGPPDWRALVRAQRRRSLPDHVLGALAGRPGFPAALARALPSRGSTGLHELVATQSPEAARAAVTALHRIYHAEGVLNRIHTTGLLPDEEILTTGRPARVVLVFAYTLTHRTTPAENRFLGGLVRLVEEAAREAPPGFWTALLDLLPDFGGTLPELLAAARERP</sequence>
<accession>A0A7W3LKY8</accession>
<keyword evidence="3" id="KW-1185">Reference proteome</keyword>
<dbReference type="Proteomes" id="UP000572680">
    <property type="component" value="Unassembled WGS sequence"/>
</dbReference>
<name>A0A7W3LKY8_ACTNM</name>
<comment type="caution">
    <text evidence="2">The sequence shown here is derived from an EMBL/GenBank/DDBJ whole genome shotgun (WGS) entry which is preliminary data.</text>
</comment>
<evidence type="ECO:0000313" key="3">
    <source>
        <dbReference type="Proteomes" id="UP000572680"/>
    </source>
</evidence>
<organism evidence="2 3">
    <name type="scientific">Actinomadura namibiensis</name>
    <dbReference type="NCBI Taxonomy" id="182080"/>
    <lineage>
        <taxon>Bacteria</taxon>
        <taxon>Bacillati</taxon>
        <taxon>Actinomycetota</taxon>
        <taxon>Actinomycetes</taxon>
        <taxon>Streptosporangiales</taxon>
        <taxon>Thermomonosporaceae</taxon>
        <taxon>Actinomadura</taxon>
    </lineage>
</organism>
<dbReference type="AlphaFoldDB" id="A0A7W3LKY8"/>
<reference evidence="2 3" key="1">
    <citation type="submission" date="2020-08" db="EMBL/GenBank/DDBJ databases">
        <title>Genomic Encyclopedia of Type Strains, Phase IV (KMG-IV): sequencing the most valuable type-strain genomes for metagenomic binning, comparative biology and taxonomic classification.</title>
        <authorList>
            <person name="Goeker M."/>
        </authorList>
    </citation>
    <scope>NUCLEOTIDE SEQUENCE [LARGE SCALE GENOMIC DNA]</scope>
    <source>
        <strain evidence="2 3">DSM 44197</strain>
    </source>
</reference>
<feature type="region of interest" description="Disordered" evidence="1">
    <location>
        <begin position="1"/>
        <end position="20"/>
    </location>
</feature>
<evidence type="ECO:0000313" key="2">
    <source>
        <dbReference type="EMBL" id="MBA8950044.1"/>
    </source>
</evidence>
<gene>
    <name evidence="2" type="ORF">HNR61_001657</name>
</gene>
<dbReference type="EMBL" id="JACJIA010000002">
    <property type="protein sequence ID" value="MBA8950044.1"/>
    <property type="molecule type" value="Genomic_DNA"/>
</dbReference>